<accession>A0A226F4J8</accession>
<sequence length="308" mass="36344">MSSNKRNSPGSSKRKDTPSEEGEETDESGSEQEDEHEYNKQQFKTKGEFLLSLQSVTKEQFLDKEWFARMIEKGQDRIKSQLKRRHMTTEMFKWEDQTLKYKNGNRWTTLEHVNTKRMYNINKWVENKKQREAKGVRKHQTYICITLEKDKIEGKTTREIWDWIREDNPPRGTYVGETFSAVIGAREGNFNRGQARPSALTLHLRDTGDRCFQVGVIITDSEDERKDLEEFILHYLAQHEEENCEMKMINKKTDFRIDPGLRAAARNLVHAGIQLTRFEETGDIDVANRYDLNYICTPEDFIEKTNRF</sequence>
<dbReference type="AlphaFoldDB" id="A0A226F4J8"/>
<evidence type="ECO:0000313" key="2">
    <source>
        <dbReference type="EMBL" id="OXA64722.1"/>
    </source>
</evidence>
<dbReference type="EMBL" id="LNIX01000001">
    <property type="protein sequence ID" value="OXA64722.1"/>
    <property type="molecule type" value="Genomic_DNA"/>
</dbReference>
<name>A0A226F4J8_FOLCA</name>
<organism evidence="2 3">
    <name type="scientific">Folsomia candida</name>
    <name type="common">Springtail</name>
    <dbReference type="NCBI Taxonomy" id="158441"/>
    <lineage>
        <taxon>Eukaryota</taxon>
        <taxon>Metazoa</taxon>
        <taxon>Ecdysozoa</taxon>
        <taxon>Arthropoda</taxon>
        <taxon>Hexapoda</taxon>
        <taxon>Collembola</taxon>
        <taxon>Entomobryomorpha</taxon>
        <taxon>Isotomoidea</taxon>
        <taxon>Isotomidae</taxon>
        <taxon>Proisotominae</taxon>
        <taxon>Folsomia</taxon>
    </lineage>
</organism>
<keyword evidence="3" id="KW-1185">Reference proteome</keyword>
<comment type="caution">
    <text evidence="2">The sequence shown here is derived from an EMBL/GenBank/DDBJ whole genome shotgun (WGS) entry which is preliminary data.</text>
</comment>
<proteinExistence type="predicted"/>
<feature type="compositionally biased region" description="Polar residues" evidence="1">
    <location>
        <begin position="1"/>
        <end position="11"/>
    </location>
</feature>
<gene>
    <name evidence="2" type="ORF">Fcan01_01959</name>
</gene>
<protein>
    <submittedName>
        <fullName evidence="2">Uncharacterized protein</fullName>
    </submittedName>
</protein>
<feature type="compositionally biased region" description="Acidic residues" evidence="1">
    <location>
        <begin position="19"/>
        <end position="36"/>
    </location>
</feature>
<feature type="region of interest" description="Disordered" evidence="1">
    <location>
        <begin position="1"/>
        <end position="40"/>
    </location>
</feature>
<evidence type="ECO:0000256" key="1">
    <source>
        <dbReference type="SAM" id="MobiDB-lite"/>
    </source>
</evidence>
<evidence type="ECO:0000313" key="3">
    <source>
        <dbReference type="Proteomes" id="UP000198287"/>
    </source>
</evidence>
<dbReference type="Proteomes" id="UP000198287">
    <property type="component" value="Unassembled WGS sequence"/>
</dbReference>
<reference evidence="2 3" key="1">
    <citation type="submission" date="2015-12" db="EMBL/GenBank/DDBJ databases">
        <title>The genome of Folsomia candida.</title>
        <authorList>
            <person name="Faddeeva A."/>
            <person name="Derks M.F."/>
            <person name="Anvar Y."/>
            <person name="Smit S."/>
            <person name="Van Straalen N."/>
            <person name="Roelofs D."/>
        </authorList>
    </citation>
    <scope>NUCLEOTIDE SEQUENCE [LARGE SCALE GENOMIC DNA]</scope>
    <source>
        <strain evidence="2 3">VU population</strain>
        <tissue evidence="2">Whole body</tissue>
    </source>
</reference>